<sequence length="174" mass="20041">MLNTHYEKLLKKVQNSLNNAQAVCLTSDSWTDINNSSFLADTAHFIHENNCTLRSECDEFTDRHSAENIGQWIRSDPRFKQKGFDNESLFKDCCVAILEQMNILNPQINEANEEAVRSRIENVTGPGESIWEEFDLDLENHPEIMLNSRSSNAIELDNYVAEPLVHRSDDPLEW</sequence>
<dbReference type="AlphaFoldDB" id="A0A182PX34"/>
<keyword evidence="3" id="KW-0863">Zinc-finger</keyword>
<organism evidence="6 7">
    <name type="scientific">Anopheles epiroticus</name>
    <dbReference type="NCBI Taxonomy" id="199890"/>
    <lineage>
        <taxon>Eukaryota</taxon>
        <taxon>Metazoa</taxon>
        <taxon>Ecdysozoa</taxon>
        <taxon>Arthropoda</taxon>
        <taxon>Hexapoda</taxon>
        <taxon>Insecta</taxon>
        <taxon>Pterygota</taxon>
        <taxon>Neoptera</taxon>
        <taxon>Endopterygota</taxon>
        <taxon>Diptera</taxon>
        <taxon>Nematocera</taxon>
        <taxon>Culicoidea</taxon>
        <taxon>Culicidae</taxon>
        <taxon>Anophelinae</taxon>
        <taxon>Anopheles</taxon>
    </lineage>
</organism>
<dbReference type="Proteomes" id="UP000075885">
    <property type="component" value="Unassembled WGS sequence"/>
</dbReference>
<evidence type="ECO:0008006" key="8">
    <source>
        <dbReference type="Google" id="ProtNLM"/>
    </source>
</evidence>
<keyword evidence="4" id="KW-0862">Zinc</keyword>
<protein>
    <recommendedName>
        <fullName evidence="8">DUF659 domain-containing protein</fullName>
    </recommendedName>
</protein>
<evidence type="ECO:0000313" key="7">
    <source>
        <dbReference type="Proteomes" id="UP000075885"/>
    </source>
</evidence>
<evidence type="ECO:0000256" key="1">
    <source>
        <dbReference type="ARBA" id="ARBA00004123"/>
    </source>
</evidence>
<reference evidence="6" key="2">
    <citation type="submission" date="2020-05" db="UniProtKB">
        <authorList>
            <consortium name="EnsemblMetazoa"/>
        </authorList>
    </citation>
    <scope>IDENTIFICATION</scope>
    <source>
        <strain evidence="6">Epiroticus2</strain>
    </source>
</reference>
<evidence type="ECO:0000256" key="5">
    <source>
        <dbReference type="ARBA" id="ARBA00023242"/>
    </source>
</evidence>
<comment type="subcellular location">
    <subcellularLocation>
        <location evidence="1">Nucleus</location>
    </subcellularLocation>
</comment>
<reference evidence="7" key="1">
    <citation type="submission" date="2013-03" db="EMBL/GenBank/DDBJ databases">
        <title>The Genome Sequence of Anopheles epiroticus epiroticus2.</title>
        <authorList>
            <consortium name="The Broad Institute Genomics Platform"/>
            <person name="Neafsey D.E."/>
            <person name="Howell P."/>
            <person name="Walker B."/>
            <person name="Young S.K."/>
            <person name="Zeng Q."/>
            <person name="Gargeya S."/>
            <person name="Fitzgerald M."/>
            <person name="Haas B."/>
            <person name="Abouelleil A."/>
            <person name="Allen A.W."/>
            <person name="Alvarado L."/>
            <person name="Arachchi H.M."/>
            <person name="Berlin A.M."/>
            <person name="Chapman S.B."/>
            <person name="Gainer-Dewar J."/>
            <person name="Goldberg J."/>
            <person name="Griggs A."/>
            <person name="Gujja S."/>
            <person name="Hansen M."/>
            <person name="Howarth C."/>
            <person name="Imamovic A."/>
            <person name="Ireland A."/>
            <person name="Larimer J."/>
            <person name="McCowan C."/>
            <person name="Murphy C."/>
            <person name="Pearson M."/>
            <person name="Poon T.W."/>
            <person name="Priest M."/>
            <person name="Roberts A."/>
            <person name="Saif S."/>
            <person name="Shea T."/>
            <person name="Sisk P."/>
            <person name="Sykes S."/>
            <person name="Wortman J."/>
            <person name="Nusbaum C."/>
            <person name="Birren B."/>
        </authorList>
    </citation>
    <scope>NUCLEOTIDE SEQUENCE [LARGE SCALE GENOMIC DNA]</scope>
    <source>
        <strain evidence="7">Epiroticus2</strain>
    </source>
</reference>
<dbReference type="GO" id="GO:0005634">
    <property type="term" value="C:nucleus"/>
    <property type="evidence" value="ECO:0007669"/>
    <property type="project" value="UniProtKB-SubCell"/>
</dbReference>
<proteinExistence type="predicted"/>
<evidence type="ECO:0000256" key="3">
    <source>
        <dbReference type="ARBA" id="ARBA00022771"/>
    </source>
</evidence>
<dbReference type="STRING" id="199890.A0A182PX34"/>
<evidence type="ECO:0000313" key="6">
    <source>
        <dbReference type="EnsemblMetazoa" id="AEPI011521-PA"/>
    </source>
</evidence>
<dbReference type="EnsemblMetazoa" id="AEPI011521-RA">
    <property type="protein sequence ID" value="AEPI011521-PA"/>
    <property type="gene ID" value="AEPI011521"/>
</dbReference>
<accession>A0A182PX34</accession>
<evidence type="ECO:0000256" key="2">
    <source>
        <dbReference type="ARBA" id="ARBA00022723"/>
    </source>
</evidence>
<keyword evidence="5" id="KW-0539">Nucleus</keyword>
<keyword evidence="7" id="KW-1185">Reference proteome</keyword>
<dbReference type="VEuPathDB" id="VectorBase:AEPI011521"/>
<evidence type="ECO:0000256" key="4">
    <source>
        <dbReference type="ARBA" id="ARBA00022833"/>
    </source>
</evidence>
<dbReference type="PANTHER" id="PTHR46481">
    <property type="entry name" value="ZINC FINGER BED DOMAIN-CONTAINING PROTEIN 4"/>
    <property type="match status" value="1"/>
</dbReference>
<name>A0A182PX34_9DIPT</name>
<dbReference type="GO" id="GO:0008270">
    <property type="term" value="F:zinc ion binding"/>
    <property type="evidence" value="ECO:0007669"/>
    <property type="project" value="UniProtKB-KW"/>
</dbReference>
<dbReference type="InterPro" id="IPR052035">
    <property type="entry name" value="ZnF_BED_domain_contain"/>
</dbReference>
<dbReference type="PANTHER" id="PTHR46481:SF10">
    <property type="entry name" value="ZINC FINGER BED DOMAIN-CONTAINING PROTEIN 39"/>
    <property type="match status" value="1"/>
</dbReference>
<keyword evidence="2" id="KW-0479">Metal-binding</keyword>